<evidence type="ECO:0000313" key="2">
    <source>
        <dbReference type="Proteomes" id="UP001530315"/>
    </source>
</evidence>
<keyword evidence="2" id="KW-1185">Reference proteome</keyword>
<organism evidence="1 2">
    <name type="scientific">Stephanodiscus triporus</name>
    <dbReference type="NCBI Taxonomy" id="2934178"/>
    <lineage>
        <taxon>Eukaryota</taxon>
        <taxon>Sar</taxon>
        <taxon>Stramenopiles</taxon>
        <taxon>Ochrophyta</taxon>
        <taxon>Bacillariophyta</taxon>
        <taxon>Coscinodiscophyceae</taxon>
        <taxon>Thalassiosirophycidae</taxon>
        <taxon>Stephanodiscales</taxon>
        <taxon>Stephanodiscaceae</taxon>
        <taxon>Stephanodiscus</taxon>
    </lineage>
</organism>
<dbReference type="Proteomes" id="UP001530315">
    <property type="component" value="Unassembled WGS sequence"/>
</dbReference>
<comment type="caution">
    <text evidence="1">The sequence shown here is derived from an EMBL/GenBank/DDBJ whole genome shotgun (WGS) entry which is preliminary data.</text>
</comment>
<sequence>MTYKCACPGNARGCKVSIPGNYAKKCDYRIKNGLDCNFTSKAKANNVKHSASCSFPGGACGLLVKSDGTYGNECSYQKENDLPPCGVTGKMKAVNEKKESNCLRNEGSTTTSSAPGIRSRKNECSLCHNRGNQRCNCRQSCGAPSYGGVDNAPNVELALTLLTTKARPSRSKSGKSQKKVGRIGSIVTFAEGGLNYDCYITLRRSIPNMLAATLFIQIPNQIKDFGGGTEMTGSNSSAGPFKVCFGVIIHHPNNEADGLYPNARIWPRTLPVRNSIFKDDLRQETIHKDLVVSVSD</sequence>
<dbReference type="AlphaFoldDB" id="A0ABD3MW96"/>
<dbReference type="EMBL" id="JALLAZ020001733">
    <property type="protein sequence ID" value="KAL3766221.1"/>
    <property type="molecule type" value="Genomic_DNA"/>
</dbReference>
<reference evidence="1 2" key="1">
    <citation type="submission" date="2024-10" db="EMBL/GenBank/DDBJ databases">
        <title>Updated reference genomes for cyclostephanoid diatoms.</title>
        <authorList>
            <person name="Roberts W.R."/>
            <person name="Alverson A.J."/>
        </authorList>
    </citation>
    <scope>NUCLEOTIDE SEQUENCE [LARGE SCALE GENOMIC DNA]</scope>
    <source>
        <strain evidence="1 2">AJA276-08</strain>
    </source>
</reference>
<gene>
    <name evidence="1" type="ORF">ACHAW5_002567</name>
</gene>
<evidence type="ECO:0000313" key="1">
    <source>
        <dbReference type="EMBL" id="KAL3766221.1"/>
    </source>
</evidence>
<proteinExistence type="predicted"/>
<accession>A0ABD3MW96</accession>
<protein>
    <submittedName>
        <fullName evidence="1">Uncharacterized protein</fullName>
    </submittedName>
</protein>
<name>A0ABD3MW96_9STRA</name>